<dbReference type="HOGENOM" id="CLU_011856_5_0_1"/>
<dbReference type="InterPro" id="IPR015424">
    <property type="entry name" value="PyrdxlP-dep_Trfase"/>
</dbReference>
<keyword evidence="2" id="KW-0210">Decarboxylase</keyword>
<dbReference type="PANTHER" id="PTHR11999:SF96">
    <property type="entry name" value="TYROSINE DECARBOXYLASE"/>
    <property type="match status" value="1"/>
</dbReference>
<dbReference type="Gramene" id="ERN11238">
    <property type="protein sequence ID" value="ERN11238"/>
    <property type="gene ID" value="AMTR_s00024p00230050"/>
</dbReference>
<evidence type="ECO:0000256" key="4">
    <source>
        <dbReference type="ARBA" id="ARBA00023239"/>
    </source>
</evidence>
<organism evidence="6 7">
    <name type="scientific">Amborella trichopoda</name>
    <dbReference type="NCBI Taxonomy" id="13333"/>
    <lineage>
        <taxon>Eukaryota</taxon>
        <taxon>Viridiplantae</taxon>
        <taxon>Streptophyta</taxon>
        <taxon>Embryophyta</taxon>
        <taxon>Tracheophyta</taxon>
        <taxon>Spermatophyta</taxon>
        <taxon>Magnoliopsida</taxon>
        <taxon>Amborellales</taxon>
        <taxon>Amborellaceae</taxon>
        <taxon>Amborella</taxon>
    </lineage>
</organism>
<evidence type="ECO:0008006" key="8">
    <source>
        <dbReference type="Google" id="ProtNLM"/>
    </source>
</evidence>
<dbReference type="GO" id="GO:0005737">
    <property type="term" value="C:cytoplasm"/>
    <property type="evidence" value="ECO:0000318"/>
    <property type="project" value="GO_Central"/>
</dbReference>
<dbReference type="InterPro" id="IPR002129">
    <property type="entry name" value="PyrdxlP-dep_de-COase"/>
</dbReference>
<proteinExistence type="inferred from homology"/>
<comment type="similarity">
    <text evidence="5">Belongs to the group II decarboxylase family.</text>
</comment>
<evidence type="ECO:0000313" key="6">
    <source>
        <dbReference type="EMBL" id="ERN11238.1"/>
    </source>
</evidence>
<keyword evidence="4 5" id="KW-0456">Lyase</keyword>
<comment type="cofactor">
    <cofactor evidence="1 5">
        <name>pyridoxal 5'-phosphate</name>
        <dbReference type="ChEBI" id="CHEBI:597326"/>
    </cofactor>
</comment>
<dbReference type="Proteomes" id="UP000017836">
    <property type="component" value="Unassembled WGS sequence"/>
</dbReference>
<dbReference type="GO" id="GO:0006520">
    <property type="term" value="P:amino acid metabolic process"/>
    <property type="evidence" value="ECO:0007669"/>
    <property type="project" value="InterPro"/>
</dbReference>
<reference evidence="7" key="1">
    <citation type="journal article" date="2013" name="Science">
        <title>The Amborella genome and the evolution of flowering plants.</title>
        <authorList>
            <consortium name="Amborella Genome Project"/>
        </authorList>
    </citation>
    <scope>NUCLEOTIDE SEQUENCE [LARGE SCALE GENOMIC DNA]</scope>
</reference>
<dbReference type="eggNOG" id="KOG0628">
    <property type="taxonomic scope" value="Eukaryota"/>
</dbReference>
<dbReference type="EMBL" id="KI392710">
    <property type="protein sequence ID" value="ERN11238.1"/>
    <property type="molecule type" value="Genomic_DNA"/>
</dbReference>
<sequence>MGSFSCSNGVLDSSELDCNPLDAEEFRKQAHVVVDFIADYYREVEKYPVRSQMEPNYLRNKLPETAPERPESLETILEDVKKYIIPGLTHWQSLNFFAYFPATGSTAGFLGEMLCTAFNVVGFSWIASPAVTELESVVTDWLGKLLSLPESFLFSGTGGGVIHGSASEAMLCALVTARNMALEELKPPNMKKLVVHSSDQTHAAFGKAAMIAGISPKNLRVIPTSVASDFALSPVPFEAALVADMAAGLTPFFLCATVGTTSSGAVDPLEGLGLVPNKYNACVHVDAA</sequence>
<dbReference type="PANTHER" id="PTHR11999">
    <property type="entry name" value="GROUP II PYRIDOXAL-5-PHOSPHATE DECARBOXYLASE"/>
    <property type="match status" value="1"/>
</dbReference>
<dbReference type="Pfam" id="PF00282">
    <property type="entry name" value="Pyridoxal_deC"/>
    <property type="match status" value="1"/>
</dbReference>
<keyword evidence="7" id="KW-1185">Reference proteome</keyword>
<dbReference type="GO" id="GO:0019752">
    <property type="term" value="P:carboxylic acid metabolic process"/>
    <property type="evidence" value="ECO:0007669"/>
    <property type="project" value="InterPro"/>
</dbReference>
<evidence type="ECO:0000256" key="5">
    <source>
        <dbReference type="RuleBase" id="RU000382"/>
    </source>
</evidence>
<dbReference type="STRING" id="13333.W1PT77"/>
<dbReference type="OMA" id="FICATDI"/>
<dbReference type="AlphaFoldDB" id="W1PT77"/>
<keyword evidence="3 5" id="KW-0663">Pyridoxal phosphate</keyword>
<dbReference type="InterPro" id="IPR010977">
    <property type="entry name" value="Aromatic_deC"/>
</dbReference>
<gene>
    <name evidence="6" type="ORF">AMTR_s00024p00230050</name>
</gene>
<name>W1PT77_AMBTC</name>
<dbReference type="GO" id="GO:0016831">
    <property type="term" value="F:carboxy-lyase activity"/>
    <property type="evidence" value="ECO:0000318"/>
    <property type="project" value="GO_Central"/>
</dbReference>
<protein>
    <recommendedName>
        <fullName evidence="8">Tyrosine decarboxylase</fullName>
    </recommendedName>
</protein>
<evidence type="ECO:0000256" key="1">
    <source>
        <dbReference type="ARBA" id="ARBA00001933"/>
    </source>
</evidence>
<evidence type="ECO:0000256" key="2">
    <source>
        <dbReference type="ARBA" id="ARBA00022793"/>
    </source>
</evidence>
<dbReference type="Gene3D" id="3.40.640.10">
    <property type="entry name" value="Type I PLP-dependent aspartate aminotransferase-like (Major domain)"/>
    <property type="match status" value="1"/>
</dbReference>
<dbReference type="GO" id="GO:0030170">
    <property type="term" value="F:pyridoxal phosphate binding"/>
    <property type="evidence" value="ECO:0007669"/>
    <property type="project" value="InterPro"/>
</dbReference>
<dbReference type="PRINTS" id="PR00800">
    <property type="entry name" value="YHDCRBOXLASE"/>
</dbReference>
<accession>W1PT77</accession>
<dbReference type="InterPro" id="IPR015421">
    <property type="entry name" value="PyrdxlP-dep_Trfase_major"/>
</dbReference>
<dbReference type="SUPFAM" id="SSF53383">
    <property type="entry name" value="PLP-dependent transferases"/>
    <property type="match status" value="1"/>
</dbReference>
<evidence type="ECO:0000313" key="7">
    <source>
        <dbReference type="Proteomes" id="UP000017836"/>
    </source>
</evidence>
<evidence type="ECO:0000256" key="3">
    <source>
        <dbReference type="ARBA" id="ARBA00022898"/>
    </source>
</evidence>
<dbReference type="Gene3D" id="1.20.1340.10">
    <property type="entry name" value="dopa decarboxylase, N-terminal domain"/>
    <property type="match status" value="1"/>
</dbReference>